<feature type="compositionally biased region" description="Low complexity" evidence="1">
    <location>
        <begin position="182"/>
        <end position="197"/>
    </location>
</feature>
<feature type="region of interest" description="Disordered" evidence="1">
    <location>
        <begin position="168"/>
        <end position="197"/>
    </location>
</feature>
<gene>
    <name evidence="2" type="ORF">G8770_13505</name>
</gene>
<reference evidence="2" key="1">
    <citation type="submission" date="2020-03" db="EMBL/GenBank/DDBJ databases">
        <authorList>
            <person name="Guo F."/>
        </authorList>
    </citation>
    <scope>NUCLEOTIDE SEQUENCE</scope>
    <source>
        <strain evidence="2">JCM 30134</strain>
    </source>
</reference>
<dbReference type="Gene3D" id="3.10.620.30">
    <property type="match status" value="1"/>
</dbReference>
<accession>A0A9E5MMG9</accession>
<keyword evidence="3" id="KW-1185">Reference proteome</keyword>
<dbReference type="EMBL" id="JAAONZ010000010">
    <property type="protein sequence ID" value="NHO66560.1"/>
    <property type="molecule type" value="Genomic_DNA"/>
</dbReference>
<proteinExistence type="predicted"/>
<name>A0A9E5MMG9_9GAMM</name>
<evidence type="ECO:0000256" key="1">
    <source>
        <dbReference type="SAM" id="MobiDB-lite"/>
    </source>
</evidence>
<dbReference type="RefSeq" id="WP_167187633.1">
    <property type="nucleotide sequence ID" value="NZ_JAAONZ010000010.1"/>
</dbReference>
<protein>
    <submittedName>
        <fullName evidence="2">Uncharacterized protein</fullName>
    </submittedName>
</protein>
<dbReference type="AlphaFoldDB" id="A0A9E5MMG9"/>
<sequence>MRCIFDHTGDDDVNFSHSFNHSASHNYDHNCDLQYDLKYSHRDNLNYDALLTMLRACRQSVALSLLPMLIVGCASEIEKINTDINRYPYCQDRTPAMNDIRQTGCGDCEDYAFAKCLALRQQGYDVIFLYRSGTDVGHVALAVNGQTLDNQVAWPYPFKPDDWTYSHPWDCQELPDQQETDQAAQASQPPESASSTD</sequence>
<dbReference type="Proteomes" id="UP000787472">
    <property type="component" value="Unassembled WGS sequence"/>
</dbReference>
<evidence type="ECO:0000313" key="2">
    <source>
        <dbReference type="EMBL" id="NHO66560.1"/>
    </source>
</evidence>
<organism evidence="2 3">
    <name type="scientific">Pseudomaricurvus hydrocarbonicus</name>
    <dbReference type="NCBI Taxonomy" id="1470433"/>
    <lineage>
        <taxon>Bacteria</taxon>
        <taxon>Pseudomonadati</taxon>
        <taxon>Pseudomonadota</taxon>
        <taxon>Gammaproteobacteria</taxon>
        <taxon>Cellvibrionales</taxon>
        <taxon>Cellvibrionaceae</taxon>
        <taxon>Pseudomaricurvus</taxon>
    </lineage>
</organism>
<evidence type="ECO:0000313" key="3">
    <source>
        <dbReference type="Proteomes" id="UP000787472"/>
    </source>
</evidence>
<comment type="caution">
    <text evidence="2">The sequence shown here is derived from an EMBL/GenBank/DDBJ whole genome shotgun (WGS) entry which is preliminary data.</text>
</comment>